<dbReference type="AlphaFoldDB" id="A0A4Q2E636"/>
<proteinExistence type="predicted"/>
<accession>A0A4Q2E636</accession>
<dbReference type="EMBL" id="QJSL01000010">
    <property type="protein sequence ID" value="RXW28750.1"/>
    <property type="molecule type" value="Genomic_DNA"/>
</dbReference>
<name>A0A4Q2E636_ENTCL</name>
<organism evidence="1 2">
    <name type="scientific">Enterobacter cloacae</name>
    <dbReference type="NCBI Taxonomy" id="550"/>
    <lineage>
        <taxon>Bacteria</taxon>
        <taxon>Pseudomonadati</taxon>
        <taxon>Pseudomonadota</taxon>
        <taxon>Gammaproteobacteria</taxon>
        <taxon>Enterobacterales</taxon>
        <taxon>Enterobacteriaceae</taxon>
        <taxon>Enterobacter</taxon>
        <taxon>Enterobacter cloacae complex</taxon>
    </lineage>
</organism>
<reference evidence="1 2" key="1">
    <citation type="submission" date="2018-06" db="EMBL/GenBank/DDBJ databases">
        <title>Carbapenemase-producing Enterobacteriaceae present in wastewater treatment plant effluent and nearby surface waters in the US.</title>
        <authorList>
            <person name="Mathys D.A."/>
            <person name="Mollenkopf D.F."/>
            <person name="Feicht S.M."/>
            <person name="Adams R.J."/>
            <person name="Albers A.L."/>
            <person name="Grooters S.V."/>
            <person name="Stuever D.M."/>
            <person name="Daniels J.B."/>
            <person name="Wittum T.E."/>
        </authorList>
    </citation>
    <scope>NUCLEOTIDE SEQUENCE [LARGE SCALE GENOMIC DNA]</scope>
    <source>
        <strain evidence="1 2">GEO_4_Eff_A</strain>
    </source>
</reference>
<protein>
    <submittedName>
        <fullName evidence="1">AlpA family phage regulatory protein</fullName>
    </submittedName>
</protein>
<evidence type="ECO:0000313" key="1">
    <source>
        <dbReference type="EMBL" id="RXW28750.1"/>
    </source>
</evidence>
<dbReference type="Gene3D" id="1.10.238.160">
    <property type="match status" value="1"/>
</dbReference>
<dbReference type="Proteomes" id="UP000290875">
    <property type="component" value="Unassembled WGS sequence"/>
</dbReference>
<gene>
    <name evidence="1" type="ORF">DM877_12015</name>
</gene>
<evidence type="ECO:0000313" key="2">
    <source>
        <dbReference type="Proteomes" id="UP000290875"/>
    </source>
</evidence>
<sequence length="63" mass="7473">MGRQLEPTSLIDMRYMMEDSGMGKTFLYAEIKKGNLPQPMKFGRSSRWLLSDYEQWKLSHKTQ</sequence>
<comment type="caution">
    <text evidence="1">The sequence shown here is derived from an EMBL/GenBank/DDBJ whole genome shotgun (WGS) entry which is preliminary data.</text>
</comment>